<accession>J1L3W8</accession>
<dbReference type="AlphaFoldDB" id="J1L3W8"/>
<name>J1L3W8_9EURY</name>
<dbReference type="Proteomes" id="UP000005095">
    <property type="component" value="Chromosome"/>
</dbReference>
<reference evidence="2 3" key="1">
    <citation type="submission" date="2011-08" db="EMBL/GenBank/DDBJ databases">
        <title>The complete genome of Methanofollis liminatans DSM 4140.</title>
        <authorList>
            <consortium name="US DOE Joint Genome Institute (JGI-PGF)"/>
            <person name="Lucas S."/>
            <person name="Han J."/>
            <person name="Lapidus A."/>
            <person name="Bruce D."/>
            <person name="Goodwin L."/>
            <person name="Pitluck S."/>
            <person name="Peters L."/>
            <person name="Kyrpides N."/>
            <person name="Mavromatis K."/>
            <person name="Ivanova N."/>
            <person name="Mikhailova N."/>
            <person name="Lu M."/>
            <person name="Detter J.C."/>
            <person name="Tapia R."/>
            <person name="Han C."/>
            <person name="Land M."/>
            <person name="Hauser L."/>
            <person name="Markowitz V."/>
            <person name="Cheng J.-F."/>
            <person name="Hugenholtz P."/>
            <person name="Woyke T."/>
            <person name="Wu D."/>
            <person name="Spring S."/>
            <person name="Schuler E."/>
            <person name="Brambilla E."/>
            <person name="Klenk H.-P."/>
            <person name="Eisen J.A."/>
        </authorList>
    </citation>
    <scope>NUCLEOTIDE SEQUENCE [LARGE SCALE GENOMIC DNA]</scope>
    <source>
        <strain evidence="2 3">DSM 4140</strain>
    </source>
</reference>
<feature type="domain" description="DUF58" evidence="1">
    <location>
        <begin position="44"/>
        <end position="247"/>
    </location>
</feature>
<dbReference type="PANTHER" id="PTHR33608">
    <property type="entry name" value="BLL2464 PROTEIN"/>
    <property type="match status" value="1"/>
</dbReference>
<dbReference type="InterPro" id="IPR036465">
    <property type="entry name" value="vWFA_dom_sf"/>
</dbReference>
<gene>
    <name evidence="2" type="ORF">Metli_1843</name>
</gene>
<dbReference type="Pfam" id="PF01882">
    <property type="entry name" value="DUF58"/>
    <property type="match status" value="1"/>
</dbReference>
<sequence length="281" mass="30429">MEDVADLIRRVRPAPLRAVLSSAGQFAGARRSALVGQGIEFAGIRAYVPGDDVRAIDWKVTARRSDPFVREYAEDREMTLYVAVDCSASAGFGGKERTAIEAVAALILGAESCGDRAGLCLFSDRVEERIPARRGRRHTAVLLSSLLKRRPFSGGTDIPALARFLSSAVRPRCTIAVISDFLSPPFSRDLALLRHRHEVVLLRVADPIEHDLPDLGLVALEDAESGEQTVVDTSDPAFRERYRAAAALAEQDLTRDAAGCRTPLVAVPMDAGLADALQGRR</sequence>
<protein>
    <recommendedName>
        <fullName evidence="1">DUF58 domain-containing protein</fullName>
    </recommendedName>
</protein>
<evidence type="ECO:0000259" key="1">
    <source>
        <dbReference type="Pfam" id="PF01882"/>
    </source>
</evidence>
<organism evidence="2 3">
    <name type="scientific">Methanofollis liminatans DSM 4140</name>
    <dbReference type="NCBI Taxonomy" id="28892"/>
    <lineage>
        <taxon>Archaea</taxon>
        <taxon>Methanobacteriati</taxon>
        <taxon>Methanobacteriota</taxon>
        <taxon>Stenosarchaea group</taxon>
        <taxon>Methanomicrobia</taxon>
        <taxon>Methanomicrobiales</taxon>
        <taxon>Methanomicrobiaceae</taxon>
        <taxon>Methanofollis</taxon>
    </lineage>
</organism>
<dbReference type="STRING" id="28892.Metli_1843"/>
<dbReference type="OrthoDB" id="3263at2157"/>
<dbReference type="InterPro" id="IPR002881">
    <property type="entry name" value="DUF58"/>
</dbReference>
<dbReference type="PANTHER" id="PTHR33608:SF6">
    <property type="entry name" value="BLL2464 PROTEIN"/>
    <property type="match status" value="1"/>
</dbReference>
<dbReference type="SUPFAM" id="SSF53300">
    <property type="entry name" value="vWA-like"/>
    <property type="match status" value="1"/>
</dbReference>
<dbReference type="RefSeq" id="WP_004039710.1">
    <property type="nucleotide sequence ID" value="NZ_CM001555.1"/>
</dbReference>
<dbReference type="EMBL" id="CM001555">
    <property type="protein sequence ID" value="EJG07787.1"/>
    <property type="molecule type" value="Genomic_DNA"/>
</dbReference>
<dbReference type="PATRIC" id="fig|28892.9.peg.2002"/>
<proteinExistence type="predicted"/>
<evidence type="ECO:0000313" key="2">
    <source>
        <dbReference type="EMBL" id="EJG07787.1"/>
    </source>
</evidence>
<dbReference type="HOGENOM" id="CLU_054927_2_0_2"/>
<keyword evidence="3" id="KW-1185">Reference proteome</keyword>
<evidence type="ECO:0000313" key="3">
    <source>
        <dbReference type="Proteomes" id="UP000005095"/>
    </source>
</evidence>